<comment type="caution">
    <text evidence="9">The sequence shown here is derived from an EMBL/GenBank/DDBJ whole genome shotgun (WGS) entry which is preliminary data.</text>
</comment>
<dbReference type="InterPro" id="IPR002303">
    <property type="entry name" value="Valyl-tRNA_ligase"/>
</dbReference>
<gene>
    <name evidence="9" type="ORF">B1B_17047</name>
</gene>
<dbReference type="SUPFAM" id="SSF52374">
    <property type="entry name" value="Nucleotidylyl transferase"/>
    <property type="match status" value="1"/>
</dbReference>
<dbReference type="AlphaFoldDB" id="T0YHA8"/>
<protein>
    <recommendedName>
        <fullName evidence="1">valine--tRNA ligase</fullName>
        <ecNumber evidence="1">6.1.1.9</ecNumber>
    </recommendedName>
    <alternativeName>
        <fullName evidence="7">Valyl-tRNA synthetase</fullName>
    </alternativeName>
</protein>
<keyword evidence="4" id="KW-0067">ATP-binding</keyword>
<accession>T0YHA8</accession>
<dbReference type="GO" id="GO:0004832">
    <property type="term" value="F:valine-tRNA ligase activity"/>
    <property type="evidence" value="ECO:0007669"/>
    <property type="project" value="UniProtKB-EC"/>
</dbReference>
<dbReference type="GO" id="GO:0005829">
    <property type="term" value="C:cytosol"/>
    <property type="evidence" value="ECO:0007669"/>
    <property type="project" value="TreeGrafter"/>
</dbReference>
<dbReference type="Gene3D" id="3.40.50.620">
    <property type="entry name" value="HUPs"/>
    <property type="match status" value="1"/>
</dbReference>
<evidence type="ECO:0000313" key="9">
    <source>
        <dbReference type="EMBL" id="EQD34836.1"/>
    </source>
</evidence>
<feature type="non-terminal residue" evidence="9">
    <location>
        <position position="163"/>
    </location>
</feature>
<dbReference type="PANTHER" id="PTHR11946:SF93">
    <property type="entry name" value="VALINE--TRNA LIGASE, CHLOROPLASTIC_MITOCHONDRIAL 2"/>
    <property type="match status" value="1"/>
</dbReference>
<dbReference type="GO" id="GO:0005524">
    <property type="term" value="F:ATP binding"/>
    <property type="evidence" value="ECO:0007669"/>
    <property type="project" value="UniProtKB-KW"/>
</dbReference>
<keyword evidence="5" id="KW-0648">Protein biosynthesis</keyword>
<keyword evidence="6 9" id="KW-0030">Aminoacyl-tRNA synthetase</keyword>
<feature type="domain" description="Aminoacyl-tRNA synthetase class Ia" evidence="8">
    <location>
        <begin position="1"/>
        <end position="159"/>
    </location>
</feature>
<dbReference type="GO" id="GO:0006438">
    <property type="term" value="P:valyl-tRNA aminoacylation"/>
    <property type="evidence" value="ECO:0007669"/>
    <property type="project" value="InterPro"/>
</dbReference>
<proteinExistence type="predicted"/>
<dbReference type="Pfam" id="PF00133">
    <property type="entry name" value="tRNA-synt_1"/>
    <property type="match status" value="1"/>
</dbReference>
<evidence type="ECO:0000256" key="7">
    <source>
        <dbReference type="ARBA" id="ARBA00029936"/>
    </source>
</evidence>
<evidence type="ECO:0000256" key="2">
    <source>
        <dbReference type="ARBA" id="ARBA00022598"/>
    </source>
</evidence>
<reference evidence="9" key="1">
    <citation type="submission" date="2013-08" db="EMBL/GenBank/DDBJ databases">
        <authorList>
            <person name="Mendez C."/>
            <person name="Richter M."/>
            <person name="Ferrer M."/>
            <person name="Sanchez J."/>
        </authorList>
    </citation>
    <scope>NUCLEOTIDE SEQUENCE</scope>
</reference>
<keyword evidence="3" id="KW-0547">Nucleotide-binding</keyword>
<sequence length="163" mass="18386">VPEYMRTRFENWVNGMKWDWCVSRQRFYGVPFPVWYCNSCAEVIFADETELPVDPSVSMAGRKCHECGSSDISPESDVMDTWLTSSISTYIATMISGLPHGTVSVRFQAHDIISTWAYTSIVRGHHNFSKIPWNDIVVSGLVYDPTGEKVSKSRGNSLDLPVI</sequence>
<organism evidence="9">
    <name type="scientific">mine drainage metagenome</name>
    <dbReference type="NCBI Taxonomy" id="410659"/>
    <lineage>
        <taxon>unclassified sequences</taxon>
        <taxon>metagenomes</taxon>
        <taxon>ecological metagenomes</taxon>
    </lineage>
</organism>
<dbReference type="EC" id="6.1.1.9" evidence="1"/>
<dbReference type="InterPro" id="IPR014729">
    <property type="entry name" value="Rossmann-like_a/b/a_fold"/>
</dbReference>
<name>T0YHA8_9ZZZZ</name>
<dbReference type="EMBL" id="AUZY01011380">
    <property type="protein sequence ID" value="EQD34836.1"/>
    <property type="molecule type" value="Genomic_DNA"/>
</dbReference>
<reference evidence="9" key="2">
    <citation type="journal article" date="2014" name="ISME J.">
        <title>Microbial stratification in low pH oxic and suboxic macroscopic growths along an acid mine drainage.</title>
        <authorList>
            <person name="Mendez-Garcia C."/>
            <person name="Mesa V."/>
            <person name="Sprenger R.R."/>
            <person name="Richter M."/>
            <person name="Diez M.S."/>
            <person name="Solano J."/>
            <person name="Bargiela R."/>
            <person name="Golyshina O.V."/>
            <person name="Manteca A."/>
            <person name="Ramos J.L."/>
            <person name="Gallego J.R."/>
            <person name="Llorente I."/>
            <person name="Martins Dos Santos V.A."/>
            <person name="Jensen O.N."/>
            <person name="Pelaez A.I."/>
            <person name="Sanchez J."/>
            <person name="Ferrer M."/>
        </authorList>
    </citation>
    <scope>NUCLEOTIDE SEQUENCE</scope>
</reference>
<evidence type="ECO:0000256" key="3">
    <source>
        <dbReference type="ARBA" id="ARBA00022741"/>
    </source>
</evidence>
<dbReference type="InterPro" id="IPR002300">
    <property type="entry name" value="aa-tRNA-synth_Ia"/>
</dbReference>
<dbReference type="PANTHER" id="PTHR11946">
    <property type="entry name" value="VALYL-TRNA SYNTHETASES"/>
    <property type="match status" value="1"/>
</dbReference>
<keyword evidence="2" id="KW-0436">Ligase</keyword>
<evidence type="ECO:0000256" key="1">
    <source>
        <dbReference type="ARBA" id="ARBA00013169"/>
    </source>
</evidence>
<evidence type="ECO:0000259" key="8">
    <source>
        <dbReference type="Pfam" id="PF00133"/>
    </source>
</evidence>
<evidence type="ECO:0000256" key="4">
    <source>
        <dbReference type="ARBA" id="ARBA00022840"/>
    </source>
</evidence>
<evidence type="ECO:0000256" key="6">
    <source>
        <dbReference type="ARBA" id="ARBA00023146"/>
    </source>
</evidence>
<evidence type="ECO:0000256" key="5">
    <source>
        <dbReference type="ARBA" id="ARBA00022917"/>
    </source>
</evidence>
<feature type="non-terminal residue" evidence="9">
    <location>
        <position position="1"/>
    </location>
</feature>